<proteinExistence type="predicted"/>
<sequence>MLRCQLPLSDAIPGAAGPQHGETDPLHLRSLVHANRCDRPVPTTLAVMPVRRLIALSAFALLLPFAASACTMTGHGTTSECTVSGCTVTFDRGVNAKASVLGIDAELVAVDGDVVTLSVGGQQVTVPVGQSQASNGMDVRVREVTQDKVVVVLSTGLNQN</sequence>
<evidence type="ECO:0008006" key="3">
    <source>
        <dbReference type="Google" id="ProtNLM"/>
    </source>
</evidence>
<comment type="caution">
    <text evidence="1">The sequence shown here is derived from an EMBL/GenBank/DDBJ whole genome shotgun (WGS) entry which is preliminary data.</text>
</comment>
<evidence type="ECO:0000313" key="1">
    <source>
        <dbReference type="EMBL" id="GGN79634.1"/>
    </source>
</evidence>
<reference evidence="2" key="1">
    <citation type="journal article" date="2019" name="Int. J. Syst. Evol. Microbiol.">
        <title>The Global Catalogue of Microorganisms (GCM) 10K type strain sequencing project: providing services to taxonomists for standard genome sequencing and annotation.</title>
        <authorList>
            <consortium name="The Broad Institute Genomics Platform"/>
            <consortium name="The Broad Institute Genome Sequencing Center for Infectious Disease"/>
            <person name="Wu L."/>
            <person name="Ma J."/>
        </authorList>
    </citation>
    <scope>NUCLEOTIDE SEQUENCE [LARGE SCALE GENOMIC DNA]</scope>
    <source>
        <strain evidence="2">CGMCC 4.7329</strain>
    </source>
</reference>
<gene>
    <name evidence="1" type="ORF">GCM10011610_28180</name>
</gene>
<accession>A0ABQ2KE03</accession>
<organism evidence="1 2">
    <name type="scientific">Nocardia rhizosphaerihabitans</name>
    <dbReference type="NCBI Taxonomy" id="1691570"/>
    <lineage>
        <taxon>Bacteria</taxon>
        <taxon>Bacillati</taxon>
        <taxon>Actinomycetota</taxon>
        <taxon>Actinomycetes</taxon>
        <taxon>Mycobacteriales</taxon>
        <taxon>Nocardiaceae</taxon>
        <taxon>Nocardia</taxon>
    </lineage>
</organism>
<dbReference type="EMBL" id="BMNE01000003">
    <property type="protein sequence ID" value="GGN79634.1"/>
    <property type="molecule type" value="Genomic_DNA"/>
</dbReference>
<name>A0ABQ2KE03_9NOCA</name>
<protein>
    <recommendedName>
        <fullName evidence="3">DUF5666 domain-containing protein</fullName>
    </recommendedName>
</protein>
<evidence type="ECO:0000313" key="2">
    <source>
        <dbReference type="Proteomes" id="UP000658127"/>
    </source>
</evidence>
<dbReference type="Proteomes" id="UP000658127">
    <property type="component" value="Unassembled WGS sequence"/>
</dbReference>
<keyword evidence="2" id="KW-1185">Reference proteome</keyword>